<evidence type="ECO:0000313" key="3">
    <source>
        <dbReference type="Proteomes" id="UP000677228"/>
    </source>
</evidence>
<reference evidence="1" key="1">
    <citation type="submission" date="2021-02" db="EMBL/GenBank/DDBJ databases">
        <authorList>
            <person name="Nowell W R."/>
        </authorList>
    </citation>
    <scope>NUCLEOTIDE SEQUENCE</scope>
</reference>
<dbReference type="EMBL" id="CAJNOK010011208">
    <property type="protein sequence ID" value="CAF1134905.1"/>
    <property type="molecule type" value="Genomic_DNA"/>
</dbReference>
<gene>
    <name evidence="1" type="ORF">OVA965_LOCUS20836</name>
    <name evidence="2" type="ORF">TMI583_LOCUS21331</name>
</gene>
<protein>
    <submittedName>
        <fullName evidence="1">Uncharacterized protein</fullName>
    </submittedName>
</protein>
<comment type="caution">
    <text evidence="1">The sequence shown here is derived from an EMBL/GenBank/DDBJ whole genome shotgun (WGS) entry which is preliminary data.</text>
</comment>
<organism evidence="1 3">
    <name type="scientific">Didymodactylos carnosus</name>
    <dbReference type="NCBI Taxonomy" id="1234261"/>
    <lineage>
        <taxon>Eukaryota</taxon>
        <taxon>Metazoa</taxon>
        <taxon>Spiralia</taxon>
        <taxon>Gnathifera</taxon>
        <taxon>Rotifera</taxon>
        <taxon>Eurotatoria</taxon>
        <taxon>Bdelloidea</taxon>
        <taxon>Philodinida</taxon>
        <taxon>Philodinidae</taxon>
        <taxon>Didymodactylos</taxon>
    </lineage>
</organism>
<dbReference type="Proteomes" id="UP000677228">
    <property type="component" value="Unassembled WGS sequence"/>
</dbReference>
<dbReference type="AlphaFoldDB" id="A0A8S2E7X9"/>
<proteinExistence type="predicted"/>
<accession>A0A8S2E7X9</accession>
<name>A0A8S2E7X9_9BILA</name>
<dbReference type="Proteomes" id="UP000682733">
    <property type="component" value="Unassembled WGS sequence"/>
</dbReference>
<dbReference type="EMBL" id="CAJOBA010023530">
    <property type="protein sequence ID" value="CAF3922423.1"/>
    <property type="molecule type" value="Genomic_DNA"/>
</dbReference>
<evidence type="ECO:0000313" key="2">
    <source>
        <dbReference type="EMBL" id="CAF3922423.1"/>
    </source>
</evidence>
<evidence type="ECO:0000313" key="1">
    <source>
        <dbReference type="EMBL" id="CAF1134905.1"/>
    </source>
</evidence>
<sequence length="111" mass="12960">MVIAACKARGSLIYRKFTPRPPRLNSRMDEQIRIALASAKEQYRKGLSLRKEVRRVQDSRPEAKEEGQQQALVTTSITNEEYLKSNHEIIRNDVLDVDINITQERFILIYE</sequence>